<comment type="caution">
    <text evidence="3">The sequence shown here is derived from an EMBL/GenBank/DDBJ whole genome shotgun (WGS) entry which is preliminary data.</text>
</comment>
<keyword evidence="2" id="KW-0472">Membrane</keyword>
<accession>A0AAU9USU3</accession>
<dbReference type="EMBL" id="CAKOGL010000023">
    <property type="protein sequence ID" value="CAH2100674.1"/>
    <property type="molecule type" value="Genomic_DNA"/>
</dbReference>
<keyword evidence="2" id="KW-0812">Transmembrane</keyword>
<dbReference type="Proteomes" id="UP001153954">
    <property type="component" value="Unassembled WGS sequence"/>
</dbReference>
<feature type="region of interest" description="Disordered" evidence="1">
    <location>
        <begin position="1200"/>
        <end position="1227"/>
    </location>
</feature>
<feature type="compositionally biased region" description="Basic and acidic residues" evidence="1">
    <location>
        <begin position="1641"/>
        <end position="1652"/>
    </location>
</feature>
<reference evidence="3" key="1">
    <citation type="submission" date="2022-03" db="EMBL/GenBank/DDBJ databases">
        <authorList>
            <person name="Tunstrom K."/>
        </authorList>
    </citation>
    <scope>NUCLEOTIDE SEQUENCE</scope>
</reference>
<evidence type="ECO:0000313" key="4">
    <source>
        <dbReference type="Proteomes" id="UP001153954"/>
    </source>
</evidence>
<sequence length="2016" mass="225467">MSGPLNFGRDVITIWLGIFSAYVTLLTVTAVAVIFFLRKRRSSILKSQRPPRTPLSEVFNVATPTDTAKSRRVSFSRRTGVAEFVTNEATTTWKNFYEEHNKSLESSGNESAANAPRPPSIGHIGKRIFDQQFEEVEYVDIGGTLQTNTAVQEFQTSLNNVNLTQQLAALECTGDDRKLCAPTQNFDLSPLTDHHSKVFGDEFSIPVMTEMTNPINIDFSNLQPMSSNSKLDDLEEIQRDLKRSNPSNVVCQGPFSGRDLSEYIEIDLNMTNFGVRSDDCDMSITDMIQSPKVQEIVKSNTSIVKDKKISVNDDLVVDKENIAYNPYAAPKESLNFAINEASNEVLVFDGKKLTVQLEKQAIDLDNQNVPNKTPTATRDTATTPKRKTIVLNTNDDLPNFIPSSSVMVNQCYNLGSKDIAEAKHSVVYNDFDLSLTQAVDNKKEILKRQTIVFNDDTGDVSITQAVPSKVIIEKEEMRKTILYENNDLPNISMTQALPSNIISANKSVVEKRKTIVFEDGDISITRALPTNLILDENTNLSKNKTVYFQNGLDISVTQAIPENILTSNTKNLESVKNDLTNLSITQAISSNIISNEIKNNVENTVYYGQDAEIETTQAVSDNALLSNKSKSEKRKTIVYEQDAGNISITQAVPTNILFDIKNKVLNTNASTAMDKSLLNSENNCEKVRKSKQDLMKNETIYNVEPDVSLTKVIATNILQSTEGEYNNMEITSCDNDISITRALPTNILSQGEEQNMNEILEPANKTNTTILIEKDNKIENKDVLNATANISKVFQKSQLYTSDLSNLSLTKPIPTEILTIQNDLSKSEMDMNESLFKVTNISTVNQDILVYQTAEQNITKSNDINRSYTKIEDEMCSNISLEKNNESVKHDLSDTFNQSVSIKESNNKSLNYSLKKQNEHEETELETKCLNETELLSVSVQQSHTVNKSAVVHIEQNVKPKKSIINELLDMSCASLDDVGERPELDKIEADISGMKMIKDNINTTFKKESNDSIFVIKDSESDMNTEEIKDHCIKDTTSNKKSPKICYEPLNKEESEQELLQQKVDDLKLVVEENRKSLNRHYEQVLSSDLRKSVGVLDKSNVNNDQNISRGKKSFHNADDTKELLQMLSDITDSHNDKQEKNNSLPVVDIKASTSLENKSEPMRFSIIPKRQSIALSREDLLTSISMAQAALQQSRFEIDESECMEDTRDSSEDEEDFETKQAPRKSVRMSTDVVKTLQFEEDDSVVNVSTNERSPLKKTTFGDVSYIKEDKARVIPTYLKDVSDGIKALMHDLVKPMPDMMPHENAEINDTKTSPSTCSTQIQANLITSSQIDIDVELRSTPESVDNIESNQSIVTEVAAIGNKAVTHALRQSIKPVSPHVALEIEQKSTIDTIINTSVARQSISGPVIVFDHSNPLNNILLTQTECIKVHKYNPLSSDTEEIEKSIEEKNKLTKVEVENVSVHYNIESQISPHQSNVGDNKTFDSKSIDSNISKPLSVDRSTEGIVRDVKDTEVNTLIAMKGNQDLLESNSSLTLVDDALTHPAFDVKVESDGDIQKSPLQVIYKMDTDDDQLHKIDSDFTSNDDFEKEDFNENNTNTRKRSYSPTKQDKHRLSKPIEVTPKPLSKMQKISNSPQAMKNKDREQSKSPKIEPNVNEKSPNKSKLSPEKRSPKKRNSTKREEMITVQQLITECYKDSAIDKKIDKHILQALRDVPSESLVTETLSRTIGAKSVDTVSESSAKETEDTGSVESRTISVVGSNVSREDWQPEVIDELSSKNLLTECSSSVNVVAKINTLSFMGSRDCEWESSGGDVWMFRLLRTHVRLTVRLAHSHHNASRSRVRADTALVAVTVESVKEEKDPLAELCVRLAAEAMRCESSRCARAGDVPALLRRCVAVARVAPLWARVMRDARLRLAYSVTPDGDLTLKVANVPLRAVWEVRLRVALAADARGAFPRASLGRVSAVLGARAPPAARLQRLAERARADWGHAPDALWKIFRYLKNKTREDDLLGL</sequence>
<evidence type="ECO:0000313" key="3">
    <source>
        <dbReference type="EMBL" id="CAH2100674.1"/>
    </source>
</evidence>
<feature type="compositionally biased region" description="Acidic residues" evidence="1">
    <location>
        <begin position="1585"/>
        <end position="1595"/>
    </location>
</feature>
<feature type="region of interest" description="Disordered" evidence="1">
    <location>
        <begin position="1578"/>
        <end position="1684"/>
    </location>
</feature>
<evidence type="ECO:0000256" key="1">
    <source>
        <dbReference type="SAM" id="MobiDB-lite"/>
    </source>
</evidence>
<feature type="transmembrane region" description="Helical" evidence="2">
    <location>
        <begin position="12"/>
        <end position="37"/>
    </location>
</feature>
<keyword evidence="4" id="KW-1185">Reference proteome</keyword>
<organism evidence="3 4">
    <name type="scientific">Euphydryas editha</name>
    <name type="common">Edith's checkerspot</name>
    <dbReference type="NCBI Taxonomy" id="104508"/>
    <lineage>
        <taxon>Eukaryota</taxon>
        <taxon>Metazoa</taxon>
        <taxon>Ecdysozoa</taxon>
        <taxon>Arthropoda</taxon>
        <taxon>Hexapoda</taxon>
        <taxon>Insecta</taxon>
        <taxon>Pterygota</taxon>
        <taxon>Neoptera</taxon>
        <taxon>Endopterygota</taxon>
        <taxon>Lepidoptera</taxon>
        <taxon>Glossata</taxon>
        <taxon>Ditrysia</taxon>
        <taxon>Papilionoidea</taxon>
        <taxon>Nymphalidae</taxon>
        <taxon>Nymphalinae</taxon>
        <taxon>Euphydryas</taxon>
    </lineage>
</organism>
<gene>
    <name evidence="3" type="ORF">EEDITHA_LOCUS15506</name>
</gene>
<evidence type="ECO:0000256" key="2">
    <source>
        <dbReference type="SAM" id="Phobius"/>
    </source>
</evidence>
<name>A0AAU9USU3_EUPED</name>
<protein>
    <submittedName>
        <fullName evidence="3">Uncharacterized protein</fullName>
    </submittedName>
</protein>
<proteinExistence type="predicted"/>
<keyword evidence="2" id="KW-1133">Transmembrane helix</keyword>